<dbReference type="RefSeq" id="XP_024405012.1">
    <property type="nucleotide sequence ID" value="XM_024550242.1"/>
</dbReference>
<feature type="region of interest" description="Disordered" evidence="1">
    <location>
        <begin position="88"/>
        <end position="127"/>
    </location>
</feature>
<evidence type="ECO:0000256" key="1">
    <source>
        <dbReference type="SAM" id="MobiDB-lite"/>
    </source>
</evidence>
<feature type="compositionally biased region" description="Basic residues" evidence="1">
    <location>
        <begin position="107"/>
        <end position="122"/>
    </location>
</feature>
<dbReference type="EMBL" id="JPDN02000032">
    <property type="protein sequence ID" value="PON23067.1"/>
    <property type="molecule type" value="Genomic_DNA"/>
</dbReference>
<evidence type="ECO:0000313" key="3">
    <source>
        <dbReference type="Proteomes" id="UP000054821"/>
    </source>
</evidence>
<dbReference type="Proteomes" id="UP000054821">
    <property type="component" value="Unassembled WGS sequence"/>
</dbReference>
<dbReference type="GeneID" id="36347742"/>
<name>A0A2P4ZFK4_9HYPO</name>
<dbReference type="AlphaFoldDB" id="A0A2P4ZFK4"/>
<keyword evidence="3" id="KW-1185">Reference proteome</keyword>
<sequence length="358" mass="40209">MDGGQVSQRVEIVLHHYQKWGRQPQAPICSAAARRGAPQGLFSCSCCNGQWSGQDAIYCTPTGDDPPQASKSLAAGLPLKPARIRKRRAGLGRGRARARSVGEMGRRERRGRQKEERRKRRREERNHQLAKAIRGAEIQLNGVHAVQSSRDICCLSFLHCAPQLFVSLSRQTGGRCRQELYLYMPELWIAVAQLYGTVWPCHSPSPINTPLALCLDERRPNRPTPSGRISRYRTWQGPSGLASLDRDPVRLRNTVRPDAALPPCRHYEHQNSMQAQRFHGVGPCLACIDSLAGDFRCQTRRRARARRAAELHQTTCRIDADARDATCTSAASQPDRLRLHPLQRTRSCSRLQAAKRPP</sequence>
<evidence type="ECO:0000313" key="2">
    <source>
        <dbReference type="EMBL" id="PON23067.1"/>
    </source>
</evidence>
<reference evidence="2 3" key="1">
    <citation type="journal article" date="2016" name="Genome Announc.">
        <title>Draft Whole-Genome Sequence of Trichoderma gamsii T6085, a Promising Biocontrol Agent of Fusarium Head Blight on Wheat.</title>
        <authorList>
            <person name="Baroncelli R."/>
            <person name="Zapparata A."/>
            <person name="Piaggeschi G."/>
            <person name="Sarrocco S."/>
            <person name="Vannacci G."/>
        </authorList>
    </citation>
    <scope>NUCLEOTIDE SEQUENCE [LARGE SCALE GENOMIC DNA]</scope>
    <source>
        <strain evidence="2 3">T6085</strain>
    </source>
</reference>
<accession>A0A2P4ZFK4</accession>
<feature type="compositionally biased region" description="Basic residues" evidence="1">
    <location>
        <begin position="88"/>
        <end position="98"/>
    </location>
</feature>
<organism evidence="2 3">
    <name type="scientific">Trichoderma gamsii</name>
    <dbReference type="NCBI Taxonomy" id="398673"/>
    <lineage>
        <taxon>Eukaryota</taxon>
        <taxon>Fungi</taxon>
        <taxon>Dikarya</taxon>
        <taxon>Ascomycota</taxon>
        <taxon>Pezizomycotina</taxon>
        <taxon>Sordariomycetes</taxon>
        <taxon>Hypocreomycetidae</taxon>
        <taxon>Hypocreales</taxon>
        <taxon>Hypocreaceae</taxon>
        <taxon>Trichoderma</taxon>
    </lineage>
</organism>
<proteinExistence type="predicted"/>
<protein>
    <submittedName>
        <fullName evidence="2">Uncharacterized protein</fullName>
    </submittedName>
</protein>
<comment type="caution">
    <text evidence="2">The sequence shown here is derived from an EMBL/GenBank/DDBJ whole genome shotgun (WGS) entry which is preliminary data.</text>
</comment>
<gene>
    <name evidence="2" type="ORF">TGAM01_v208072</name>
</gene>